<feature type="domain" description="ABC transmembrane type-1" evidence="9">
    <location>
        <begin position="85"/>
        <end position="272"/>
    </location>
</feature>
<dbReference type="InterPro" id="IPR000515">
    <property type="entry name" value="MetI-like"/>
</dbReference>
<keyword evidence="11" id="KW-1185">Reference proteome</keyword>
<evidence type="ECO:0000313" key="11">
    <source>
        <dbReference type="Proteomes" id="UP000460272"/>
    </source>
</evidence>
<evidence type="ECO:0000256" key="3">
    <source>
        <dbReference type="ARBA" id="ARBA00022448"/>
    </source>
</evidence>
<comment type="similarity">
    <text evidence="2">Belongs to the binding-protein-dependent transport system permease family. CysTW subfamily.</text>
</comment>
<keyword evidence="7 8" id="KW-0472">Membrane</keyword>
<dbReference type="CDD" id="cd06261">
    <property type="entry name" value="TM_PBP2"/>
    <property type="match status" value="1"/>
</dbReference>
<keyword evidence="3 8" id="KW-0813">Transport</keyword>
<reference evidence="10 11" key="1">
    <citation type="submission" date="2018-11" db="EMBL/GenBank/DDBJ databases">
        <title>Trebonia kvetii gen.nov., sp.nov., a novel acidophilic actinobacterium, and proposal of the new actinobacterial family Treboniaceae fam. nov.</title>
        <authorList>
            <person name="Rapoport D."/>
            <person name="Sagova-Mareckova M."/>
            <person name="Sedlacek I."/>
            <person name="Provaznik J."/>
            <person name="Kralova S."/>
            <person name="Pavlinic D."/>
            <person name="Benes V."/>
            <person name="Kopecky J."/>
        </authorList>
    </citation>
    <scope>NUCLEOTIDE SEQUENCE [LARGE SCALE GENOMIC DNA]</scope>
    <source>
        <strain evidence="10 11">15Tr583</strain>
    </source>
</reference>
<name>A0A6P2C8Y5_9ACTN</name>
<evidence type="ECO:0000256" key="6">
    <source>
        <dbReference type="ARBA" id="ARBA00022989"/>
    </source>
</evidence>
<dbReference type="SUPFAM" id="SSF161098">
    <property type="entry name" value="MetI-like"/>
    <property type="match status" value="1"/>
</dbReference>
<evidence type="ECO:0000256" key="5">
    <source>
        <dbReference type="ARBA" id="ARBA00022692"/>
    </source>
</evidence>
<keyword evidence="5 8" id="KW-0812">Transmembrane</keyword>
<comment type="caution">
    <text evidence="10">The sequence shown here is derived from an EMBL/GenBank/DDBJ whole genome shotgun (WGS) entry which is preliminary data.</text>
</comment>
<feature type="transmembrane region" description="Helical" evidence="8">
    <location>
        <begin position="200"/>
        <end position="222"/>
    </location>
</feature>
<keyword evidence="4" id="KW-1003">Cell membrane</keyword>
<evidence type="ECO:0000256" key="1">
    <source>
        <dbReference type="ARBA" id="ARBA00004651"/>
    </source>
</evidence>
<comment type="subcellular location">
    <subcellularLocation>
        <location evidence="1 8">Cell membrane</location>
        <topology evidence="1 8">Multi-pass membrane protein</topology>
    </subcellularLocation>
</comment>
<dbReference type="InterPro" id="IPR035906">
    <property type="entry name" value="MetI-like_sf"/>
</dbReference>
<dbReference type="OrthoDB" id="9810794at2"/>
<proteinExistence type="inferred from homology"/>
<dbReference type="Proteomes" id="UP000460272">
    <property type="component" value="Unassembled WGS sequence"/>
</dbReference>
<keyword evidence="6 8" id="KW-1133">Transmembrane helix</keyword>
<protein>
    <submittedName>
        <fullName evidence="10">ABC transporter permease</fullName>
    </submittedName>
</protein>
<dbReference type="PANTHER" id="PTHR43848">
    <property type="entry name" value="PUTRESCINE TRANSPORT SYSTEM PERMEASE PROTEIN POTI"/>
    <property type="match status" value="1"/>
</dbReference>
<feature type="transmembrane region" description="Helical" evidence="8">
    <location>
        <begin position="91"/>
        <end position="111"/>
    </location>
</feature>
<evidence type="ECO:0000313" key="10">
    <source>
        <dbReference type="EMBL" id="TVZ06816.1"/>
    </source>
</evidence>
<dbReference type="PROSITE" id="PS50928">
    <property type="entry name" value="ABC_TM1"/>
    <property type="match status" value="1"/>
</dbReference>
<organism evidence="10 11">
    <name type="scientific">Trebonia kvetii</name>
    <dbReference type="NCBI Taxonomy" id="2480626"/>
    <lineage>
        <taxon>Bacteria</taxon>
        <taxon>Bacillati</taxon>
        <taxon>Actinomycetota</taxon>
        <taxon>Actinomycetes</taxon>
        <taxon>Streptosporangiales</taxon>
        <taxon>Treboniaceae</taxon>
        <taxon>Trebonia</taxon>
    </lineage>
</organism>
<dbReference type="EMBL" id="RPFW01000001">
    <property type="protein sequence ID" value="TVZ06816.1"/>
    <property type="molecule type" value="Genomic_DNA"/>
</dbReference>
<dbReference type="RefSeq" id="WP_145851572.1">
    <property type="nucleotide sequence ID" value="NZ_RPFW01000001.1"/>
</dbReference>
<dbReference type="InterPro" id="IPR051789">
    <property type="entry name" value="Bact_Polyamine_Transport"/>
</dbReference>
<evidence type="ECO:0000256" key="8">
    <source>
        <dbReference type="RuleBase" id="RU363032"/>
    </source>
</evidence>
<sequence>MSAATLERTSHRKPSKKVRQRRKTGERLLHWFTWILIVWLALPIAVVIAFSFNNPHGRYNYSWTGFTFKYWGSKLFAIPDLTTAMEHSIEVAAVATIGATVLGTLVGLAVGKYKFRGQGASNLVQFACISAPEVVLGSSLATFFLQAHIKEGALTVMAAHIMFCMSFVAITVRARVVGLDPSVEDAAKDLGAGPWDTFRLVTLPMILPGVIAGAMLAFALSIDDFITTEFTSGSFVTYPLWIWSVSRQGLPPQVNVMGSIVFAVGVLFAIANSVVSRRRAA</sequence>
<evidence type="ECO:0000256" key="7">
    <source>
        <dbReference type="ARBA" id="ARBA00023136"/>
    </source>
</evidence>
<dbReference type="Gene3D" id="1.10.3720.10">
    <property type="entry name" value="MetI-like"/>
    <property type="match status" value="1"/>
</dbReference>
<evidence type="ECO:0000256" key="4">
    <source>
        <dbReference type="ARBA" id="ARBA00022475"/>
    </source>
</evidence>
<feature type="transmembrane region" description="Helical" evidence="8">
    <location>
        <begin position="153"/>
        <end position="172"/>
    </location>
</feature>
<gene>
    <name evidence="10" type="ORF">EAS64_05565</name>
</gene>
<dbReference type="PANTHER" id="PTHR43848:SF2">
    <property type="entry name" value="PUTRESCINE TRANSPORT SYSTEM PERMEASE PROTEIN POTI"/>
    <property type="match status" value="1"/>
</dbReference>
<dbReference type="AlphaFoldDB" id="A0A6P2C8Y5"/>
<feature type="transmembrane region" description="Helical" evidence="8">
    <location>
        <begin position="123"/>
        <end position="147"/>
    </location>
</feature>
<dbReference type="GO" id="GO:0005886">
    <property type="term" value="C:plasma membrane"/>
    <property type="evidence" value="ECO:0007669"/>
    <property type="project" value="UniProtKB-SubCell"/>
</dbReference>
<evidence type="ECO:0000259" key="9">
    <source>
        <dbReference type="PROSITE" id="PS50928"/>
    </source>
</evidence>
<accession>A0A6P2C8Y5</accession>
<dbReference type="Pfam" id="PF00528">
    <property type="entry name" value="BPD_transp_1"/>
    <property type="match status" value="1"/>
</dbReference>
<feature type="transmembrane region" description="Helical" evidence="8">
    <location>
        <begin position="28"/>
        <end position="52"/>
    </location>
</feature>
<evidence type="ECO:0000256" key="2">
    <source>
        <dbReference type="ARBA" id="ARBA00007069"/>
    </source>
</evidence>
<dbReference type="GO" id="GO:0055085">
    <property type="term" value="P:transmembrane transport"/>
    <property type="evidence" value="ECO:0007669"/>
    <property type="project" value="InterPro"/>
</dbReference>
<feature type="transmembrane region" description="Helical" evidence="8">
    <location>
        <begin position="256"/>
        <end position="275"/>
    </location>
</feature>